<dbReference type="AlphaFoldDB" id="A0A0F7KFR9"/>
<comment type="similarity">
    <text evidence="2 6">Belongs to the PhoU family.</text>
</comment>
<name>A0A0F7KFR9_9PROT</name>
<reference evidence="9 12" key="3">
    <citation type="submission" date="2016-10" db="EMBL/GenBank/DDBJ databases">
        <authorList>
            <person name="de Groot N.N."/>
        </authorList>
    </citation>
    <scope>NUCLEOTIDE SEQUENCE [LARGE SCALE GENOMIC DNA]</scope>
    <source>
        <strain evidence="9 12">Nm110</strain>
    </source>
</reference>
<gene>
    <name evidence="8" type="ORF">AAW31_18130</name>
    <name evidence="10" type="ORF">BCL69_101334</name>
    <name evidence="9" type="ORF">SAMN05421882_101631</name>
</gene>
<comment type="subcellular location">
    <subcellularLocation>
        <location evidence="1 6">Cytoplasm</location>
    </subcellularLocation>
</comment>
<reference evidence="8 11" key="2">
    <citation type="journal article" date="2016" name="Genome Announc.">
        <title>Genome Sequence of Nitrosomonas communis Strain Nm2, a Mesophilic Ammonia-Oxidizing Bacterium Isolated from Mediterranean Soil.</title>
        <authorList>
            <person name="Kozlowski J.A."/>
            <person name="Kits K.D."/>
            <person name="Stein L.Y."/>
        </authorList>
    </citation>
    <scope>NUCLEOTIDE SEQUENCE [LARGE SCALE GENOMIC DNA]</scope>
    <source>
        <strain evidence="8 11">Nm2</strain>
    </source>
</reference>
<reference evidence="11" key="1">
    <citation type="submission" date="2015-05" db="EMBL/GenBank/DDBJ databases">
        <title>Draft genome of Nitrosomonas communis strain Nm2.</title>
        <authorList>
            <person name="Kozlowski J.A."/>
            <person name="Kits K.D."/>
            <person name="Stein L.Y."/>
        </authorList>
    </citation>
    <scope>NUCLEOTIDE SEQUENCE [LARGE SCALE GENOMIC DNA]</scope>
    <source>
        <strain evidence="11">Nm2</strain>
    </source>
</reference>
<evidence type="ECO:0000313" key="12">
    <source>
        <dbReference type="Proteomes" id="UP000183454"/>
    </source>
</evidence>
<dbReference type="KEGG" id="nco:AAW31_18130"/>
<dbReference type="OrthoDB" id="9814256at2"/>
<reference evidence="10 13" key="4">
    <citation type="submission" date="2019-07" db="EMBL/GenBank/DDBJ databases">
        <title>Active sludge and wastewater microbial communities from Klosterneuburg, Austria.</title>
        <authorList>
            <person name="Wagner M."/>
        </authorList>
    </citation>
    <scope>NUCLEOTIDE SEQUENCE [LARGE SCALE GENOMIC DNA]</scope>
    <source>
        <strain evidence="10 13">Nm2</strain>
    </source>
</reference>
<dbReference type="PIRSF" id="PIRSF003107">
    <property type="entry name" value="PhoU"/>
    <property type="match status" value="1"/>
</dbReference>
<dbReference type="EMBL" id="CP011451">
    <property type="protein sequence ID" value="AKH39290.1"/>
    <property type="molecule type" value="Genomic_DNA"/>
</dbReference>
<dbReference type="PANTHER" id="PTHR42930:SF3">
    <property type="entry name" value="PHOSPHATE-SPECIFIC TRANSPORT SYSTEM ACCESSORY PROTEIN PHOU"/>
    <property type="match status" value="1"/>
</dbReference>
<evidence type="ECO:0000259" key="7">
    <source>
        <dbReference type="Pfam" id="PF01895"/>
    </source>
</evidence>
<evidence type="ECO:0000256" key="1">
    <source>
        <dbReference type="ARBA" id="ARBA00004496"/>
    </source>
</evidence>
<keyword evidence="5 6" id="KW-0592">Phosphate transport</keyword>
<organism evidence="8 11">
    <name type="scientific">Nitrosomonas communis</name>
    <dbReference type="NCBI Taxonomy" id="44574"/>
    <lineage>
        <taxon>Bacteria</taxon>
        <taxon>Pseudomonadati</taxon>
        <taxon>Pseudomonadota</taxon>
        <taxon>Betaproteobacteria</taxon>
        <taxon>Nitrosomonadales</taxon>
        <taxon>Nitrosomonadaceae</taxon>
        <taxon>Nitrosomonas</taxon>
    </lineage>
</organism>
<evidence type="ECO:0000313" key="13">
    <source>
        <dbReference type="Proteomes" id="UP000324176"/>
    </source>
</evidence>
<keyword evidence="11" id="KW-1185">Reference proteome</keyword>
<dbReference type="GO" id="GO:0006817">
    <property type="term" value="P:phosphate ion transport"/>
    <property type="evidence" value="ECO:0007669"/>
    <property type="project" value="UniProtKB-KW"/>
</dbReference>
<dbReference type="InterPro" id="IPR028366">
    <property type="entry name" value="PhoU"/>
</dbReference>
<evidence type="ECO:0000313" key="8">
    <source>
        <dbReference type="EMBL" id="AKH39290.1"/>
    </source>
</evidence>
<comment type="subunit">
    <text evidence="6">Homodimer.</text>
</comment>
<dbReference type="InterPro" id="IPR038078">
    <property type="entry name" value="PhoU-like_sf"/>
</dbReference>
<evidence type="ECO:0000313" key="9">
    <source>
        <dbReference type="EMBL" id="SDW56073.1"/>
    </source>
</evidence>
<evidence type="ECO:0000256" key="3">
    <source>
        <dbReference type="ARBA" id="ARBA00022448"/>
    </source>
</evidence>
<dbReference type="FunFam" id="1.20.58.220:FF:000001">
    <property type="entry name" value="Phosphate-specific transport system accessory protein PhoU"/>
    <property type="match status" value="1"/>
</dbReference>
<dbReference type="GO" id="GO:0045936">
    <property type="term" value="P:negative regulation of phosphate metabolic process"/>
    <property type="evidence" value="ECO:0007669"/>
    <property type="project" value="InterPro"/>
</dbReference>
<dbReference type="Proteomes" id="UP000183454">
    <property type="component" value="Unassembled WGS sequence"/>
</dbReference>
<dbReference type="Proteomes" id="UP000324176">
    <property type="component" value="Unassembled WGS sequence"/>
</dbReference>
<dbReference type="InterPro" id="IPR026022">
    <property type="entry name" value="PhoU_dom"/>
</dbReference>
<dbReference type="GO" id="GO:0005737">
    <property type="term" value="C:cytoplasm"/>
    <property type="evidence" value="ECO:0007669"/>
    <property type="project" value="UniProtKB-SubCell"/>
</dbReference>
<keyword evidence="4 6" id="KW-0963">Cytoplasm</keyword>
<evidence type="ECO:0000256" key="5">
    <source>
        <dbReference type="ARBA" id="ARBA00022592"/>
    </source>
</evidence>
<dbReference type="SUPFAM" id="SSF109755">
    <property type="entry name" value="PhoU-like"/>
    <property type="match status" value="1"/>
</dbReference>
<dbReference type="PATRIC" id="fig|44574.3.peg.4355"/>
<dbReference type="GO" id="GO:0030643">
    <property type="term" value="P:intracellular phosphate ion homeostasis"/>
    <property type="evidence" value="ECO:0007669"/>
    <property type="project" value="InterPro"/>
</dbReference>
<dbReference type="Gene3D" id="1.20.58.220">
    <property type="entry name" value="Phosphate transport system protein phou homolog 2, domain 2"/>
    <property type="match status" value="2"/>
</dbReference>
<dbReference type="EMBL" id="VNHT01000013">
    <property type="protein sequence ID" value="TYP90877.1"/>
    <property type="molecule type" value="Genomic_DNA"/>
</dbReference>
<accession>A0A0F7KFR9</accession>
<dbReference type="FunFam" id="1.20.58.220:FF:000002">
    <property type="entry name" value="Phosphate-specific transport system accessory protein PhoU"/>
    <property type="match status" value="1"/>
</dbReference>
<evidence type="ECO:0000313" key="11">
    <source>
        <dbReference type="Proteomes" id="UP000034156"/>
    </source>
</evidence>
<feature type="domain" description="PhoU" evidence="7">
    <location>
        <begin position="23"/>
        <end position="109"/>
    </location>
</feature>
<keyword evidence="3 6" id="KW-0813">Transport</keyword>
<dbReference type="EMBL" id="FNNH01000016">
    <property type="protein sequence ID" value="SDW56073.1"/>
    <property type="molecule type" value="Genomic_DNA"/>
</dbReference>
<evidence type="ECO:0000256" key="2">
    <source>
        <dbReference type="ARBA" id="ARBA00008107"/>
    </source>
</evidence>
<dbReference type="RefSeq" id="WP_046851310.1">
    <property type="nucleotide sequence ID" value="NZ_CBDIPD010000064.1"/>
</dbReference>
<proteinExistence type="inferred from homology"/>
<dbReference type="NCBIfam" id="TIGR02135">
    <property type="entry name" value="phoU_full"/>
    <property type="match status" value="1"/>
</dbReference>
<evidence type="ECO:0000256" key="6">
    <source>
        <dbReference type="PIRNR" id="PIRNR003107"/>
    </source>
</evidence>
<protein>
    <recommendedName>
        <fullName evidence="6">Phosphate-specific transport system accessory protein PhoU</fullName>
    </recommendedName>
</protein>
<evidence type="ECO:0000256" key="4">
    <source>
        <dbReference type="ARBA" id="ARBA00022490"/>
    </source>
</evidence>
<evidence type="ECO:0000313" key="10">
    <source>
        <dbReference type="EMBL" id="TYP90877.1"/>
    </source>
</evidence>
<feature type="domain" description="PhoU" evidence="7">
    <location>
        <begin position="128"/>
        <end position="212"/>
    </location>
</feature>
<dbReference type="Pfam" id="PF01895">
    <property type="entry name" value="PhoU"/>
    <property type="match status" value="2"/>
</dbReference>
<dbReference type="Proteomes" id="UP000034156">
    <property type="component" value="Chromosome"/>
</dbReference>
<comment type="function">
    <text evidence="6">Plays a role in the regulation of phosphate uptake.</text>
</comment>
<dbReference type="PANTHER" id="PTHR42930">
    <property type="entry name" value="PHOSPHATE-SPECIFIC TRANSPORT SYSTEM ACCESSORY PROTEIN PHOU"/>
    <property type="match status" value="1"/>
</dbReference>
<sequence>MAIKEHISKRFDADLEEVRTRVLQMGGFVEEQIERAIDALTEGNETIIDQVIDNDHRVNAMEVSIDEICSQIIALRQPTASDLRMIMTVIKTITDLERIGDEAAKIARMARLIYSTDRLHAPRFVEVKHVAQIASGMLHQALDAFARLDLNAAARIVRQDELVDEEFRAILRQLITFMMEDPRKISTSLEILFVAKAIERIGDHAKNMSEYVVYMVKGKDVRHVTVEEIEREVRG</sequence>